<evidence type="ECO:0000256" key="1">
    <source>
        <dbReference type="SAM" id="MobiDB-lite"/>
    </source>
</evidence>
<sequence>MINEWLDNKSRMAMTVFAVAAGNFLLARAWFELPTLDSSAVAQESEWRVELPAESNLQGFHIILSASSPWGRAASTSVATPSSASGEALTTSTENDPNQENASVLPETKLNGAFKGVVQVGRERYILLSDTQEGKMTAYRESDTLPDGSKVVAIGADYFTLRAQAEDIKLIKLYKTVTQ</sequence>
<protein>
    <recommendedName>
        <fullName evidence="5">Type II secretion system protein GspC N-terminal domain-containing protein</fullName>
    </recommendedName>
</protein>
<evidence type="ECO:0000313" key="3">
    <source>
        <dbReference type="EMBL" id="OUD15434.1"/>
    </source>
</evidence>
<accession>A0A251XAS1</accession>
<proteinExistence type="predicted"/>
<gene>
    <name evidence="3" type="ORF">TPSD3_02590</name>
</gene>
<keyword evidence="2" id="KW-0472">Membrane</keyword>
<dbReference type="RefSeq" id="WP_086487029.1">
    <property type="nucleotide sequence ID" value="NZ_MSLT01000006.1"/>
</dbReference>
<dbReference type="EMBL" id="MSLT01000006">
    <property type="protein sequence ID" value="OUD15434.1"/>
    <property type="molecule type" value="Genomic_DNA"/>
</dbReference>
<name>A0A251XAS1_9GAMM</name>
<feature type="region of interest" description="Disordered" evidence="1">
    <location>
        <begin position="75"/>
        <end position="103"/>
    </location>
</feature>
<feature type="compositionally biased region" description="Low complexity" evidence="1">
    <location>
        <begin position="75"/>
        <end position="85"/>
    </location>
</feature>
<dbReference type="Proteomes" id="UP000194798">
    <property type="component" value="Unassembled WGS sequence"/>
</dbReference>
<organism evidence="3 4">
    <name type="scientific">Thioflexithrix psekupsensis</name>
    <dbReference type="NCBI Taxonomy" id="1570016"/>
    <lineage>
        <taxon>Bacteria</taxon>
        <taxon>Pseudomonadati</taxon>
        <taxon>Pseudomonadota</taxon>
        <taxon>Gammaproteobacteria</taxon>
        <taxon>Thiotrichales</taxon>
        <taxon>Thioflexithrix</taxon>
    </lineage>
</organism>
<evidence type="ECO:0000313" key="4">
    <source>
        <dbReference type="Proteomes" id="UP000194798"/>
    </source>
</evidence>
<keyword evidence="4" id="KW-1185">Reference proteome</keyword>
<evidence type="ECO:0008006" key="5">
    <source>
        <dbReference type="Google" id="ProtNLM"/>
    </source>
</evidence>
<keyword evidence="2" id="KW-1133">Transmembrane helix</keyword>
<reference evidence="3 4" key="1">
    <citation type="submission" date="2016-12" db="EMBL/GenBank/DDBJ databases">
        <title>Thioflexothrix psekupsii D3 genome sequencing and assembly.</title>
        <authorList>
            <person name="Fomenkov A."/>
            <person name="Vincze T."/>
            <person name="Grabovich M."/>
            <person name="Anton B.P."/>
            <person name="Dubinina G."/>
            <person name="Orlova M."/>
            <person name="Belousova E."/>
            <person name="Roberts R.J."/>
        </authorList>
    </citation>
    <scope>NUCLEOTIDE SEQUENCE [LARGE SCALE GENOMIC DNA]</scope>
    <source>
        <strain evidence="3">D3</strain>
    </source>
</reference>
<keyword evidence="2" id="KW-0812">Transmembrane</keyword>
<comment type="caution">
    <text evidence="3">The sequence shown here is derived from an EMBL/GenBank/DDBJ whole genome shotgun (WGS) entry which is preliminary data.</text>
</comment>
<dbReference type="AlphaFoldDB" id="A0A251XAS1"/>
<feature type="compositionally biased region" description="Polar residues" evidence="1">
    <location>
        <begin position="88"/>
        <end position="102"/>
    </location>
</feature>
<evidence type="ECO:0000256" key="2">
    <source>
        <dbReference type="SAM" id="Phobius"/>
    </source>
</evidence>
<feature type="transmembrane region" description="Helical" evidence="2">
    <location>
        <begin position="12"/>
        <end position="31"/>
    </location>
</feature>